<organism evidence="1 2">
    <name type="scientific">Podospora aff. communis PSN243</name>
    <dbReference type="NCBI Taxonomy" id="3040156"/>
    <lineage>
        <taxon>Eukaryota</taxon>
        <taxon>Fungi</taxon>
        <taxon>Dikarya</taxon>
        <taxon>Ascomycota</taxon>
        <taxon>Pezizomycotina</taxon>
        <taxon>Sordariomycetes</taxon>
        <taxon>Sordariomycetidae</taxon>
        <taxon>Sordariales</taxon>
        <taxon>Podosporaceae</taxon>
        <taxon>Podospora</taxon>
    </lineage>
</organism>
<dbReference type="PANTHER" id="PTHR28141">
    <property type="entry name" value="2',3'-CYCLIC-NUCLEOTIDE 3'-PHOSPHODIESTERASE"/>
    <property type="match status" value="1"/>
</dbReference>
<accession>A0AAV9GQP0</accession>
<comment type="caution">
    <text evidence="1">The sequence shown here is derived from an EMBL/GenBank/DDBJ whole genome shotgun (WGS) entry which is preliminary data.</text>
</comment>
<dbReference type="SUPFAM" id="SSF55144">
    <property type="entry name" value="LigT-like"/>
    <property type="match status" value="1"/>
</dbReference>
<dbReference type="InterPro" id="IPR012386">
    <property type="entry name" value="Cyclic-nucl_3Pdiesterase"/>
</dbReference>
<dbReference type="PANTHER" id="PTHR28141:SF1">
    <property type="entry name" value="2',3'-CYCLIC-NUCLEOTIDE 3'-PHOSPHODIESTERASE"/>
    <property type="match status" value="1"/>
</dbReference>
<dbReference type="GO" id="GO:0004113">
    <property type="term" value="F:2',3'-cyclic-nucleotide 3'-phosphodiesterase activity"/>
    <property type="evidence" value="ECO:0007669"/>
    <property type="project" value="TreeGrafter"/>
</dbReference>
<dbReference type="InterPro" id="IPR009097">
    <property type="entry name" value="Cyclic_Pdiesterase"/>
</dbReference>
<reference evidence="1" key="2">
    <citation type="submission" date="2023-05" db="EMBL/GenBank/DDBJ databases">
        <authorList>
            <consortium name="Lawrence Berkeley National Laboratory"/>
            <person name="Steindorff A."/>
            <person name="Hensen N."/>
            <person name="Bonometti L."/>
            <person name="Westerberg I."/>
            <person name="Brannstrom I.O."/>
            <person name="Guillou S."/>
            <person name="Cros-Aarteil S."/>
            <person name="Calhoun S."/>
            <person name="Haridas S."/>
            <person name="Kuo A."/>
            <person name="Mondo S."/>
            <person name="Pangilinan J."/>
            <person name="Riley R."/>
            <person name="Labutti K."/>
            <person name="Andreopoulos B."/>
            <person name="Lipzen A."/>
            <person name="Chen C."/>
            <person name="Yanf M."/>
            <person name="Daum C."/>
            <person name="Ng V."/>
            <person name="Clum A."/>
            <person name="Ohm R."/>
            <person name="Martin F."/>
            <person name="Silar P."/>
            <person name="Natvig D."/>
            <person name="Lalanne C."/>
            <person name="Gautier V."/>
            <person name="Ament-Velasquez S.L."/>
            <person name="Kruys A."/>
            <person name="Hutchinson M.I."/>
            <person name="Powell A.J."/>
            <person name="Barry K."/>
            <person name="Miller A.N."/>
            <person name="Grigoriev I.V."/>
            <person name="Debuchy R."/>
            <person name="Gladieux P."/>
            <person name="Thoren M.H."/>
            <person name="Johannesson H."/>
        </authorList>
    </citation>
    <scope>NUCLEOTIDE SEQUENCE</scope>
    <source>
        <strain evidence="1">PSN243</strain>
    </source>
</reference>
<dbReference type="Gene3D" id="3.90.1140.10">
    <property type="entry name" value="Cyclic phosphodiesterase"/>
    <property type="match status" value="1"/>
</dbReference>
<dbReference type="GO" id="GO:0009187">
    <property type="term" value="P:cyclic nucleotide metabolic process"/>
    <property type="evidence" value="ECO:0007669"/>
    <property type="project" value="TreeGrafter"/>
</dbReference>
<dbReference type="AlphaFoldDB" id="A0AAV9GQP0"/>
<name>A0AAV9GQP0_9PEZI</name>
<proteinExistence type="predicted"/>
<evidence type="ECO:0000313" key="1">
    <source>
        <dbReference type="EMBL" id="KAK4449653.1"/>
    </source>
</evidence>
<sequence length="209" mass="23328">MPGSSLWLLPPPSHPLHWILTTLITSTLPPLFPAESSSSTLAPHFFHPHMTLTSEISPSLYGDNPQEWLDSIPFPSASEVRVRFRDVATQDVFFRRCYLRVGVEGVRGVVGIARARGVEGEDEVGEKTRRWVEWWLGEYGPHVSLMYGSAMMDEGKMERVTKAVEEAGVKLSMKDADGEDGDGWDGGVVWLVPTGRPIDEWKPIAVREL</sequence>
<dbReference type="EMBL" id="MU865936">
    <property type="protein sequence ID" value="KAK4449653.1"/>
    <property type="molecule type" value="Genomic_DNA"/>
</dbReference>
<keyword evidence="2" id="KW-1185">Reference proteome</keyword>
<evidence type="ECO:0000313" key="2">
    <source>
        <dbReference type="Proteomes" id="UP001321760"/>
    </source>
</evidence>
<dbReference type="Proteomes" id="UP001321760">
    <property type="component" value="Unassembled WGS sequence"/>
</dbReference>
<dbReference type="Pfam" id="PF07823">
    <property type="entry name" value="CPDase"/>
    <property type="match status" value="1"/>
</dbReference>
<gene>
    <name evidence="1" type="ORF">QBC34DRAFT_462950</name>
</gene>
<reference evidence="1" key="1">
    <citation type="journal article" date="2023" name="Mol. Phylogenet. Evol.">
        <title>Genome-scale phylogeny and comparative genomics of the fungal order Sordariales.</title>
        <authorList>
            <person name="Hensen N."/>
            <person name="Bonometti L."/>
            <person name="Westerberg I."/>
            <person name="Brannstrom I.O."/>
            <person name="Guillou S."/>
            <person name="Cros-Aarteil S."/>
            <person name="Calhoun S."/>
            <person name="Haridas S."/>
            <person name="Kuo A."/>
            <person name="Mondo S."/>
            <person name="Pangilinan J."/>
            <person name="Riley R."/>
            <person name="LaButti K."/>
            <person name="Andreopoulos B."/>
            <person name="Lipzen A."/>
            <person name="Chen C."/>
            <person name="Yan M."/>
            <person name="Daum C."/>
            <person name="Ng V."/>
            <person name="Clum A."/>
            <person name="Steindorff A."/>
            <person name="Ohm R.A."/>
            <person name="Martin F."/>
            <person name="Silar P."/>
            <person name="Natvig D.O."/>
            <person name="Lalanne C."/>
            <person name="Gautier V."/>
            <person name="Ament-Velasquez S.L."/>
            <person name="Kruys A."/>
            <person name="Hutchinson M.I."/>
            <person name="Powell A.J."/>
            <person name="Barry K."/>
            <person name="Miller A.N."/>
            <person name="Grigoriev I.V."/>
            <person name="Debuchy R."/>
            <person name="Gladieux P."/>
            <person name="Hiltunen Thoren M."/>
            <person name="Johannesson H."/>
        </authorList>
    </citation>
    <scope>NUCLEOTIDE SEQUENCE</scope>
    <source>
        <strain evidence="1">PSN243</strain>
    </source>
</reference>
<protein>
    <submittedName>
        <fullName evidence="1">Cyclic phosphodiesterase</fullName>
    </submittedName>
</protein>